<name>A0A087TG22_STEMI</name>
<evidence type="ECO:0000313" key="2">
    <source>
        <dbReference type="Proteomes" id="UP000054359"/>
    </source>
</evidence>
<evidence type="ECO:0000313" key="1">
    <source>
        <dbReference type="EMBL" id="KFM64061.1"/>
    </source>
</evidence>
<dbReference type="STRING" id="407821.A0A087TG22"/>
<protein>
    <submittedName>
        <fullName evidence="1">Uncharacterized protein</fullName>
    </submittedName>
</protein>
<dbReference type="OMA" id="FASSYIC"/>
<dbReference type="EMBL" id="KK115054">
    <property type="protein sequence ID" value="KFM64061.1"/>
    <property type="molecule type" value="Genomic_DNA"/>
</dbReference>
<dbReference type="Proteomes" id="UP000054359">
    <property type="component" value="Unassembled WGS sequence"/>
</dbReference>
<gene>
    <name evidence="1" type="ORF">X975_22819</name>
</gene>
<keyword evidence="2" id="KW-1185">Reference proteome</keyword>
<organism evidence="1 2">
    <name type="scientific">Stegodyphus mimosarum</name>
    <name type="common">African social velvet spider</name>
    <dbReference type="NCBI Taxonomy" id="407821"/>
    <lineage>
        <taxon>Eukaryota</taxon>
        <taxon>Metazoa</taxon>
        <taxon>Ecdysozoa</taxon>
        <taxon>Arthropoda</taxon>
        <taxon>Chelicerata</taxon>
        <taxon>Arachnida</taxon>
        <taxon>Araneae</taxon>
        <taxon>Araneomorphae</taxon>
        <taxon>Entelegynae</taxon>
        <taxon>Eresoidea</taxon>
        <taxon>Eresidae</taxon>
        <taxon>Stegodyphus</taxon>
    </lineage>
</organism>
<sequence length="60" mass="7131">MFASSYICDQVFLTMNLRNNYLRSRVTDEQLASFLRISTSHFDPQYKKLLKMKGQFHSSH</sequence>
<feature type="non-terminal residue" evidence="1">
    <location>
        <position position="60"/>
    </location>
</feature>
<reference evidence="1 2" key="1">
    <citation type="submission" date="2013-11" db="EMBL/GenBank/DDBJ databases">
        <title>Genome sequencing of Stegodyphus mimosarum.</title>
        <authorList>
            <person name="Bechsgaard J."/>
        </authorList>
    </citation>
    <scope>NUCLEOTIDE SEQUENCE [LARGE SCALE GENOMIC DNA]</scope>
</reference>
<dbReference type="AlphaFoldDB" id="A0A087TG22"/>
<dbReference type="OrthoDB" id="6429007at2759"/>
<accession>A0A087TG22</accession>
<proteinExistence type="predicted"/>